<dbReference type="PANTHER" id="PTHR26379">
    <property type="entry name" value="BTB/POZ AND MATH DOMAIN-CONTAINING PROTEIN 1"/>
    <property type="match status" value="1"/>
</dbReference>
<accession>J3KZR4</accession>
<dbReference type="InterPro" id="IPR002083">
    <property type="entry name" value="MATH/TRAF_dom"/>
</dbReference>
<dbReference type="SUPFAM" id="SSF49599">
    <property type="entry name" value="TRAF domain-like"/>
    <property type="match status" value="1"/>
</dbReference>
<dbReference type="PROSITE" id="PS50144">
    <property type="entry name" value="MATH"/>
    <property type="match status" value="1"/>
</dbReference>
<dbReference type="HOGENOM" id="CLU_004253_6_2_1"/>
<dbReference type="AlphaFoldDB" id="J3KZR4"/>
<dbReference type="InterPro" id="IPR045005">
    <property type="entry name" value="BPM1-6"/>
</dbReference>
<organism evidence="2">
    <name type="scientific">Oryza brachyantha</name>
    <name type="common">malo sina</name>
    <dbReference type="NCBI Taxonomy" id="4533"/>
    <lineage>
        <taxon>Eukaryota</taxon>
        <taxon>Viridiplantae</taxon>
        <taxon>Streptophyta</taxon>
        <taxon>Embryophyta</taxon>
        <taxon>Tracheophyta</taxon>
        <taxon>Spermatophyta</taxon>
        <taxon>Magnoliopsida</taxon>
        <taxon>Liliopsida</taxon>
        <taxon>Poales</taxon>
        <taxon>Poaceae</taxon>
        <taxon>BOP clade</taxon>
        <taxon>Oryzoideae</taxon>
        <taxon>Oryzeae</taxon>
        <taxon>Oryzinae</taxon>
        <taxon>Oryza</taxon>
    </lineage>
</organism>
<dbReference type="InterPro" id="IPR008974">
    <property type="entry name" value="TRAF-like"/>
</dbReference>
<dbReference type="Proteomes" id="UP000006038">
    <property type="component" value="Chromosome 1"/>
</dbReference>
<dbReference type="GO" id="GO:0016567">
    <property type="term" value="P:protein ubiquitination"/>
    <property type="evidence" value="ECO:0007669"/>
    <property type="project" value="InterPro"/>
</dbReference>
<protein>
    <recommendedName>
        <fullName evidence="1">MATH domain-containing protein</fullName>
    </recommendedName>
</protein>
<dbReference type="eggNOG" id="KOG1987">
    <property type="taxonomic scope" value="Eukaryota"/>
</dbReference>
<proteinExistence type="predicted"/>
<evidence type="ECO:0000259" key="1">
    <source>
        <dbReference type="PROSITE" id="PS50144"/>
    </source>
</evidence>
<evidence type="ECO:0000313" key="3">
    <source>
        <dbReference type="Proteomes" id="UP000006038"/>
    </source>
</evidence>
<dbReference type="Gene3D" id="2.60.210.10">
    <property type="entry name" value="Apoptosis, Tumor Necrosis Factor Receptor Associated Protein 2, Chain A"/>
    <property type="match status" value="1"/>
</dbReference>
<dbReference type="STRING" id="4533.J3KZR4"/>
<keyword evidence="3" id="KW-1185">Reference proteome</keyword>
<evidence type="ECO:0000313" key="2">
    <source>
        <dbReference type="EnsemblPlants" id="OB01G24700.1"/>
    </source>
</evidence>
<dbReference type="OMA" id="ANDNDFF"/>
<feature type="domain" description="MATH" evidence="1">
    <location>
        <begin position="20"/>
        <end position="144"/>
    </location>
</feature>
<sequence length="154" mass="16884">MAGSTTTGAVQTMSVTAAATGVYDFRFDGYCLTEEFAGATDFYQSEAFSVGGHCWAIRYYPNRQFSWVSLYLVLLSEPADDASVLVHVHATLVDMSGHPTSPRHQDSTSQAFDSGAGEEAELPMEFWKKAVANDNDFFVVRCTVSVLKEPVSFE</sequence>
<name>J3KZR4_ORYBR</name>
<dbReference type="EnsemblPlants" id="OB01G24700.1">
    <property type="protein sequence ID" value="OB01G24700.1"/>
    <property type="gene ID" value="OB01G24700"/>
</dbReference>
<dbReference type="Gramene" id="OB01G24700.1">
    <property type="protein sequence ID" value="OB01G24700.1"/>
    <property type="gene ID" value="OB01G24700"/>
</dbReference>
<dbReference type="PANTHER" id="PTHR26379:SF187">
    <property type="entry name" value="OS07G0655300 PROTEIN"/>
    <property type="match status" value="1"/>
</dbReference>
<reference evidence="2" key="2">
    <citation type="submission" date="2013-04" db="UniProtKB">
        <authorList>
            <consortium name="EnsemblPlants"/>
        </authorList>
    </citation>
    <scope>IDENTIFICATION</scope>
</reference>
<reference evidence="2" key="1">
    <citation type="journal article" date="2013" name="Nat. Commun.">
        <title>Whole-genome sequencing of Oryza brachyantha reveals mechanisms underlying Oryza genome evolution.</title>
        <authorList>
            <person name="Chen J."/>
            <person name="Huang Q."/>
            <person name="Gao D."/>
            <person name="Wang J."/>
            <person name="Lang Y."/>
            <person name="Liu T."/>
            <person name="Li B."/>
            <person name="Bai Z."/>
            <person name="Luis Goicoechea J."/>
            <person name="Liang C."/>
            <person name="Chen C."/>
            <person name="Zhang W."/>
            <person name="Sun S."/>
            <person name="Liao Y."/>
            <person name="Zhang X."/>
            <person name="Yang L."/>
            <person name="Song C."/>
            <person name="Wang M."/>
            <person name="Shi J."/>
            <person name="Liu G."/>
            <person name="Liu J."/>
            <person name="Zhou H."/>
            <person name="Zhou W."/>
            <person name="Yu Q."/>
            <person name="An N."/>
            <person name="Chen Y."/>
            <person name="Cai Q."/>
            <person name="Wang B."/>
            <person name="Liu B."/>
            <person name="Min J."/>
            <person name="Huang Y."/>
            <person name="Wu H."/>
            <person name="Li Z."/>
            <person name="Zhang Y."/>
            <person name="Yin Y."/>
            <person name="Song W."/>
            <person name="Jiang J."/>
            <person name="Jackson S.A."/>
            <person name="Wing R.A."/>
            <person name="Wang J."/>
            <person name="Chen M."/>
        </authorList>
    </citation>
    <scope>NUCLEOTIDE SEQUENCE [LARGE SCALE GENOMIC DNA]</scope>
    <source>
        <strain evidence="2">cv. IRGC 101232</strain>
    </source>
</reference>
<dbReference type="CDD" id="cd00121">
    <property type="entry name" value="MATH"/>
    <property type="match status" value="1"/>
</dbReference>
<dbReference type="Pfam" id="PF22486">
    <property type="entry name" value="MATH_2"/>
    <property type="match status" value="1"/>
</dbReference>